<organism evidence="11 12">
    <name type="scientific">Halocaridina rubra</name>
    <name type="common">Hawaiian red shrimp</name>
    <dbReference type="NCBI Taxonomy" id="373956"/>
    <lineage>
        <taxon>Eukaryota</taxon>
        <taxon>Metazoa</taxon>
        <taxon>Ecdysozoa</taxon>
        <taxon>Arthropoda</taxon>
        <taxon>Crustacea</taxon>
        <taxon>Multicrustacea</taxon>
        <taxon>Malacostraca</taxon>
        <taxon>Eumalacostraca</taxon>
        <taxon>Eucarida</taxon>
        <taxon>Decapoda</taxon>
        <taxon>Pleocyemata</taxon>
        <taxon>Caridea</taxon>
        <taxon>Atyoidea</taxon>
        <taxon>Atyidae</taxon>
        <taxon>Halocaridina</taxon>
    </lineage>
</organism>
<proteinExistence type="inferred from homology"/>
<keyword evidence="7" id="KW-0687">Ribonucleoprotein</keyword>
<reference evidence="11 12" key="1">
    <citation type="submission" date="2023-11" db="EMBL/GenBank/DDBJ databases">
        <title>Halocaridina rubra genome assembly.</title>
        <authorList>
            <person name="Smith C."/>
        </authorList>
    </citation>
    <scope>NUCLEOTIDE SEQUENCE [LARGE SCALE GENOMIC DNA]</scope>
    <source>
        <strain evidence="11">EP-1</strain>
        <tissue evidence="11">Whole</tissue>
    </source>
</reference>
<keyword evidence="6" id="KW-0496">Mitochondrion</keyword>
<evidence type="ECO:0000256" key="5">
    <source>
        <dbReference type="ARBA" id="ARBA00022980"/>
    </source>
</evidence>
<evidence type="ECO:0000256" key="3">
    <source>
        <dbReference type="ARBA" id="ARBA00022553"/>
    </source>
</evidence>
<comment type="similarity">
    <text evidence="2">Belongs to the bacterial ribosomal protein bS18 family. Mitochondrion-specific ribosomal protein mS40 subfamily.</text>
</comment>
<dbReference type="GO" id="GO:0032543">
    <property type="term" value="P:mitochondrial translation"/>
    <property type="evidence" value="ECO:0007669"/>
    <property type="project" value="InterPro"/>
</dbReference>
<comment type="subcellular location">
    <subcellularLocation>
        <location evidence="1">Mitochondrion</location>
    </subcellularLocation>
</comment>
<keyword evidence="12" id="KW-1185">Reference proteome</keyword>
<evidence type="ECO:0000256" key="6">
    <source>
        <dbReference type="ARBA" id="ARBA00023128"/>
    </source>
</evidence>
<sequence>MHRSLQLWPLCNRLLGFRNTVRGGQVSMIQERLPTCNIYTIGANLCENEVEEGSQEKKEIDDRYAWKYRDRIIPVETSIRYLQSDAYKTTYGDDPVWKKYRRNFKGQHPPPQTRKTCIRKNKIMTGSPCPICRDEYLVVDYTNIDLIKQFISPHTGEILSYQTTNICMRRHKELLIAMEKARDIGLLTFDVPFRAYNYSEYYKPPQNGPTEK</sequence>
<name>A0AAN8X3D9_HALRR</name>
<dbReference type="Pfam" id="PF01084">
    <property type="entry name" value="Ribosomal_S18"/>
    <property type="match status" value="1"/>
</dbReference>
<dbReference type="GO" id="GO:0003735">
    <property type="term" value="F:structural constituent of ribosome"/>
    <property type="evidence" value="ECO:0007669"/>
    <property type="project" value="InterPro"/>
</dbReference>
<dbReference type="InterPro" id="IPR001648">
    <property type="entry name" value="Ribosomal_bS18"/>
</dbReference>
<dbReference type="InterPro" id="IPR040054">
    <property type="entry name" value="MRPS18B"/>
</dbReference>
<dbReference type="Proteomes" id="UP001381693">
    <property type="component" value="Unassembled WGS sequence"/>
</dbReference>
<dbReference type="AlphaFoldDB" id="A0AAN8X3D9"/>
<dbReference type="PANTHER" id="PTHR13329">
    <property type="entry name" value="MITOCHONDRIAL RIBOSOMAL PROTEIN S18B"/>
    <property type="match status" value="1"/>
</dbReference>
<evidence type="ECO:0000256" key="7">
    <source>
        <dbReference type="ARBA" id="ARBA00023274"/>
    </source>
</evidence>
<evidence type="ECO:0000256" key="8">
    <source>
        <dbReference type="ARBA" id="ARBA00032055"/>
    </source>
</evidence>
<comment type="caution">
    <text evidence="11">The sequence shown here is derived from an EMBL/GenBank/DDBJ whole genome shotgun (WGS) entry which is preliminary data.</text>
</comment>
<evidence type="ECO:0000256" key="1">
    <source>
        <dbReference type="ARBA" id="ARBA00004173"/>
    </source>
</evidence>
<gene>
    <name evidence="11" type="primary">MRPS18B</name>
    <name evidence="11" type="ORF">SK128_002753</name>
</gene>
<protein>
    <recommendedName>
        <fullName evidence="9">Small ribosomal subunit protein mS40</fullName>
    </recommendedName>
    <alternativeName>
        <fullName evidence="8">28S ribosomal protein S18-2, mitochondrial</fullName>
    </alternativeName>
    <alternativeName>
        <fullName evidence="10">28S ribosomal protein S18b, mitochondrial</fullName>
    </alternativeName>
</protein>
<dbReference type="PANTHER" id="PTHR13329:SF2">
    <property type="entry name" value="SMALL RIBOSOMAL SUBUNIT PROTEIN MS40"/>
    <property type="match status" value="1"/>
</dbReference>
<dbReference type="EMBL" id="JAXCGZ010015096">
    <property type="protein sequence ID" value="KAK7071359.1"/>
    <property type="molecule type" value="Genomic_DNA"/>
</dbReference>
<keyword evidence="3" id="KW-0597">Phosphoprotein</keyword>
<keyword evidence="4" id="KW-0809">Transit peptide</keyword>
<dbReference type="FunFam" id="4.10.640.10:FF:000008">
    <property type="entry name" value="28S ribosomal protein S18b, mitochondrial"/>
    <property type="match status" value="1"/>
</dbReference>
<accession>A0AAN8X3D9</accession>
<evidence type="ECO:0000256" key="4">
    <source>
        <dbReference type="ARBA" id="ARBA00022946"/>
    </source>
</evidence>
<dbReference type="GO" id="GO:0005763">
    <property type="term" value="C:mitochondrial small ribosomal subunit"/>
    <property type="evidence" value="ECO:0007669"/>
    <property type="project" value="UniProtKB-ARBA"/>
</dbReference>
<evidence type="ECO:0000256" key="10">
    <source>
        <dbReference type="ARBA" id="ARBA00035515"/>
    </source>
</evidence>
<dbReference type="SUPFAM" id="SSF46911">
    <property type="entry name" value="Ribosomal protein S18"/>
    <property type="match status" value="1"/>
</dbReference>
<evidence type="ECO:0000256" key="2">
    <source>
        <dbReference type="ARBA" id="ARBA00006136"/>
    </source>
</evidence>
<dbReference type="Gene3D" id="4.10.640.10">
    <property type="entry name" value="Ribosomal protein S18"/>
    <property type="match status" value="1"/>
</dbReference>
<dbReference type="InterPro" id="IPR036870">
    <property type="entry name" value="Ribosomal_bS18_sf"/>
</dbReference>
<evidence type="ECO:0000313" key="12">
    <source>
        <dbReference type="Proteomes" id="UP001381693"/>
    </source>
</evidence>
<evidence type="ECO:0000313" key="11">
    <source>
        <dbReference type="EMBL" id="KAK7071359.1"/>
    </source>
</evidence>
<keyword evidence="5 11" id="KW-0689">Ribosomal protein</keyword>
<evidence type="ECO:0000256" key="9">
    <source>
        <dbReference type="ARBA" id="ARBA00035130"/>
    </source>
</evidence>